<sequence>MSIKQYEVLKRASLFLENHNREAKVAEILLQHHLQVSRSKFHMLMQDPVPELVLEPFNAAIEKHAETGVPVQHLTGVESFYGREFQVNEQVLIPRPETEELVQHVINVTKQNKETHPTIVDIGTGSGIIAITLALELPNANVYATDISEEALKIASENAAHLDASVTFLQGDFLQPLINHAIRPDLIVSNPPYIAKSDEVHLSDTVKTFDPKLALFAEENGLAAYRKIIEQLPEVLNEEGFIAFEIGYQQRDTVNELMKHVFPKSQVETLKDINKKDRILTAKINY</sequence>
<dbReference type="NCBIfam" id="TIGR00536">
    <property type="entry name" value="hemK_fam"/>
    <property type="match status" value="1"/>
</dbReference>
<dbReference type="PANTHER" id="PTHR18895:SF74">
    <property type="entry name" value="MTRF1L RELEASE FACTOR GLUTAMINE METHYLTRANSFERASE"/>
    <property type="match status" value="1"/>
</dbReference>
<keyword evidence="8" id="KW-1185">Reference proteome</keyword>
<dbReference type="Gene3D" id="3.40.50.150">
    <property type="entry name" value="Vaccinia Virus protein VP39"/>
    <property type="match status" value="1"/>
</dbReference>
<dbReference type="EC" id="2.1.1.297" evidence="4"/>
<keyword evidence="3 4" id="KW-0949">S-adenosyl-L-methionine</keyword>
<evidence type="ECO:0000256" key="1">
    <source>
        <dbReference type="ARBA" id="ARBA00022603"/>
    </source>
</evidence>
<evidence type="ECO:0000256" key="4">
    <source>
        <dbReference type="HAMAP-Rule" id="MF_02126"/>
    </source>
</evidence>
<evidence type="ECO:0000256" key="3">
    <source>
        <dbReference type="ARBA" id="ARBA00022691"/>
    </source>
</evidence>
<dbReference type="InterPro" id="IPR025714">
    <property type="entry name" value="Methyltranfer_dom"/>
</dbReference>
<dbReference type="InterPro" id="IPR050320">
    <property type="entry name" value="N5-glutamine_MTase"/>
</dbReference>
<dbReference type="NCBIfam" id="TIGR03534">
    <property type="entry name" value="RF_mod_PrmC"/>
    <property type="match status" value="1"/>
</dbReference>
<name>A0ABS4IFY7_9BACI</name>
<dbReference type="GO" id="GO:0102559">
    <property type="term" value="F:peptide chain release factor N(5)-glutamine methyltransferase activity"/>
    <property type="evidence" value="ECO:0007669"/>
    <property type="project" value="UniProtKB-EC"/>
</dbReference>
<proteinExistence type="inferred from homology"/>
<dbReference type="CDD" id="cd02440">
    <property type="entry name" value="AdoMet_MTases"/>
    <property type="match status" value="1"/>
</dbReference>
<dbReference type="SUPFAM" id="SSF53335">
    <property type="entry name" value="S-adenosyl-L-methionine-dependent methyltransferases"/>
    <property type="match status" value="1"/>
</dbReference>
<feature type="domain" description="Release factor glutamine methyltransferase N-terminal" evidence="6">
    <location>
        <begin position="7"/>
        <end position="76"/>
    </location>
</feature>
<dbReference type="EMBL" id="JAGGKX010000008">
    <property type="protein sequence ID" value="MBP1969859.1"/>
    <property type="molecule type" value="Genomic_DNA"/>
</dbReference>
<feature type="binding site" evidence="4">
    <location>
        <begin position="190"/>
        <end position="193"/>
    </location>
    <ligand>
        <name>substrate</name>
    </ligand>
</feature>
<organism evidence="7 8">
    <name type="scientific">Virgibacillus natechei</name>
    <dbReference type="NCBI Taxonomy" id="1216297"/>
    <lineage>
        <taxon>Bacteria</taxon>
        <taxon>Bacillati</taxon>
        <taxon>Bacillota</taxon>
        <taxon>Bacilli</taxon>
        <taxon>Bacillales</taxon>
        <taxon>Bacillaceae</taxon>
        <taxon>Virgibacillus</taxon>
    </lineage>
</organism>
<comment type="catalytic activity">
    <reaction evidence="4">
        <text>L-glutaminyl-[peptide chain release factor] + S-adenosyl-L-methionine = N(5)-methyl-L-glutaminyl-[peptide chain release factor] + S-adenosyl-L-homocysteine + H(+)</text>
        <dbReference type="Rhea" id="RHEA:42896"/>
        <dbReference type="Rhea" id="RHEA-COMP:10271"/>
        <dbReference type="Rhea" id="RHEA-COMP:10272"/>
        <dbReference type="ChEBI" id="CHEBI:15378"/>
        <dbReference type="ChEBI" id="CHEBI:30011"/>
        <dbReference type="ChEBI" id="CHEBI:57856"/>
        <dbReference type="ChEBI" id="CHEBI:59789"/>
        <dbReference type="ChEBI" id="CHEBI:61891"/>
        <dbReference type="EC" id="2.1.1.297"/>
    </reaction>
</comment>
<accession>A0ABS4IFY7</accession>
<comment type="similarity">
    <text evidence="4">Belongs to the protein N5-glutamine methyltransferase family. PrmC subfamily.</text>
</comment>
<dbReference type="PROSITE" id="PS00092">
    <property type="entry name" value="N6_MTASE"/>
    <property type="match status" value="1"/>
</dbReference>
<protein>
    <recommendedName>
        <fullName evidence="4">Release factor glutamine methyltransferase</fullName>
        <shortName evidence="4">RF MTase</shortName>
        <ecNumber evidence="4">2.1.1.297</ecNumber>
    </recommendedName>
    <alternativeName>
        <fullName evidence="4">N5-glutamine methyltransferase PrmC</fullName>
    </alternativeName>
    <alternativeName>
        <fullName evidence="4">Protein-(glutamine-N5) MTase PrmC</fullName>
    </alternativeName>
    <alternativeName>
        <fullName evidence="4">Protein-glutamine N-methyltransferase PrmC</fullName>
    </alternativeName>
</protein>
<dbReference type="HAMAP" id="MF_02126">
    <property type="entry name" value="RF_methyltr_PrmC"/>
    <property type="match status" value="1"/>
</dbReference>
<dbReference type="Gene3D" id="1.10.8.10">
    <property type="entry name" value="DNA helicase RuvA subunit, C-terminal domain"/>
    <property type="match status" value="1"/>
</dbReference>
<comment type="function">
    <text evidence="4">Methylates the class 1 translation termination release factors RF1/PrfA and RF2/PrfB on the glutamine residue of the universally conserved GGQ motif.</text>
</comment>
<feature type="binding site" evidence="4">
    <location>
        <begin position="123"/>
        <end position="127"/>
    </location>
    <ligand>
        <name>S-adenosyl-L-methionine</name>
        <dbReference type="ChEBI" id="CHEBI:59789"/>
    </ligand>
</feature>
<keyword evidence="2 4" id="KW-0808">Transferase</keyword>
<dbReference type="Pfam" id="PF13847">
    <property type="entry name" value="Methyltransf_31"/>
    <property type="match status" value="1"/>
</dbReference>
<evidence type="ECO:0000313" key="7">
    <source>
        <dbReference type="EMBL" id="MBP1969859.1"/>
    </source>
</evidence>
<dbReference type="GO" id="GO:0032259">
    <property type="term" value="P:methylation"/>
    <property type="evidence" value="ECO:0007669"/>
    <property type="project" value="UniProtKB-KW"/>
</dbReference>
<feature type="binding site" evidence="4">
    <location>
        <position position="146"/>
    </location>
    <ligand>
        <name>S-adenosyl-L-methionine</name>
        <dbReference type="ChEBI" id="CHEBI:59789"/>
    </ligand>
</feature>
<keyword evidence="1 4" id="KW-0489">Methyltransferase</keyword>
<dbReference type="InterPro" id="IPR040758">
    <property type="entry name" value="PrmC_N"/>
</dbReference>
<dbReference type="Pfam" id="PF17827">
    <property type="entry name" value="PrmC_N"/>
    <property type="match status" value="1"/>
</dbReference>
<feature type="binding site" evidence="4">
    <location>
        <position position="190"/>
    </location>
    <ligand>
        <name>S-adenosyl-L-methionine</name>
        <dbReference type="ChEBI" id="CHEBI:59789"/>
    </ligand>
</feature>
<comment type="caution">
    <text evidence="7">The sequence shown here is derived from an EMBL/GenBank/DDBJ whole genome shotgun (WGS) entry which is preliminary data.</text>
</comment>
<dbReference type="InterPro" id="IPR002052">
    <property type="entry name" value="DNA_methylase_N6_adenine_CS"/>
</dbReference>
<feature type="domain" description="Methyltransferase" evidence="5">
    <location>
        <begin position="118"/>
        <end position="254"/>
    </location>
</feature>
<dbReference type="Proteomes" id="UP001519345">
    <property type="component" value="Unassembled WGS sequence"/>
</dbReference>
<evidence type="ECO:0000256" key="2">
    <source>
        <dbReference type="ARBA" id="ARBA00022679"/>
    </source>
</evidence>
<gene>
    <name evidence="4" type="primary">prmC</name>
    <name evidence="7" type="ORF">J2Z83_001967</name>
</gene>
<reference evidence="7 8" key="1">
    <citation type="submission" date="2021-03" db="EMBL/GenBank/DDBJ databases">
        <title>Genomic Encyclopedia of Type Strains, Phase IV (KMG-IV): sequencing the most valuable type-strain genomes for metagenomic binning, comparative biology and taxonomic classification.</title>
        <authorList>
            <person name="Goeker M."/>
        </authorList>
    </citation>
    <scope>NUCLEOTIDE SEQUENCE [LARGE SCALE GENOMIC DNA]</scope>
    <source>
        <strain evidence="7 8">DSM 25609</strain>
    </source>
</reference>
<dbReference type="InterPro" id="IPR019874">
    <property type="entry name" value="RF_methyltr_PrmC"/>
</dbReference>
<dbReference type="PANTHER" id="PTHR18895">
    <property type="entry name" value="HEMK METHYLTRANSFERASE"/>
    <property type="match status" value="1"/>
</dbReference>
<evidence type="ECO:0000259" key="5">
    <source>
        <dbReference type="Pfam" id="PF13847"/>
    </source>
</evidence>
<dbReference type="InterPro" id="IPR029063">
    <property type="entry name" value="SAM-dependent_MTases_sf"/>
</dbReference>
<feature type="binding site" evidence="4">
    <location>
        <position position="173"/>
    </location>
    <ligand>
        <name>S-adenosyl-L-methionine</name>
        <dbReference type="ChEBI" id="CHEBI:59789"/>
    </ligand>
</feature>
<evidence type="ECO:0000313" key="8">
    <source>
        <dbReference type="Proteomes" id="UP001519345"/>
    </source>
</evidence>
<dbReference type="InterPro" id="IPR004556">
    <property type="entry name" value="HemK-like"/>
</dbReference>
<evidence type="ECO:0000259" key="6">
    <source>
        <dbReference type="Pfam" id="PF17827"/>
    </source>
</evidence>